<dbReference type="eggNOG" id="ENOG50332RH">
    <property type="taxonomic scope" value="Bacteria"/>
</dbReference>
<proteinExistence type="predicted"/>
<keyword evidence="2" id="KW-1185">Reference proteome</keyword>
<reference evidence="1 2" key="1">
    <citation type="submission" date="2012-05" db="EMBL/GenBank/DDBJ databases">
        <authorList>
            <person name="Harkins D.M."/>
            <person name="Madupu R."/>
            <person name="Durkin A.S."/>
            <person name="Torralba M."/>
            <person name="Methe B."/>
            <person name="Sutton G.G."/>
            <person name="Nelson K.E."/>
        </authorList>
    </citation>
    <scope>NUCLEOTIDE SEQUENCE [LARGE SCALE GENOMIC DNA]</scope>
    <source>
        <strain evidence="1 2">F0489</strain>
    </source>
</reference>
<evidence type="ECO:0000313" key="1">
    <source>
        <dbReference type="EMBL" id="EJF45035.1"/>
    </source>
</evidence>
<dbReference type="AlphaFoldDB" id="J1HGT0"/>
<gene>
    <name evidence="1" type="ORF">HMPREF1318_2905</name>
</gene>
<evidence type="ECO:0000313" key="2">
    <source>
        <dbReference type="Proteomes" id="UP000002941"/>
    </source>
</evidence>
<protein>
    <submittedName>
        <fullName evidence="1">Uncharacterized protein</fullName>
    </submittedName>
</protein>
<dbReference type="PATRIC" id="fig|1125718.3.peg.1318"/>
<dbReference type="EMBL" id="AKFT01000102">
    <property type="protein sequence ID" value="EJF45035.1"/>
    <property type="molecule type" value="Genomic_DNA"/>
</dbReference>
<organism evidence="1 2">
    <name type="scientific">Actinomyces massiliensis F0489</name>
    <dbReference type="NCBI Taxonomy" id="1125718"/>
    <lineage>
        <taxon>Bacteria</taxon>
        <taxon>Bacillati</taxon>
        <taxon>Actinomycetota</taxon>
        <taxon>Actinomycetes</taxon>
        <taxon>Actinomycetales</taxon>
        <taxon>Actinomycetaceae</taxon>
        <taxon>Actinomyces</taxon>
    </lineage>
</organism>
<name>J1HGT0_9ACTO</name>
<comment type="caution">
    <text evidence="1">The sequence shown here is derived from an EMBL/GenBank/DDBJ whole genome shotgun (WGS) entry which is preliminary data.</text>
</comment>
<dbReference type="Pfam" id="PF20060">
    <property type="entry name" value="DUF6459"/>
    <property type="match status" value="1"/>
</dbReference>
<dbReference type="Proteomes" id="UP000002941">
    <property type="component" value="Unassembled WGS sequence"/>
</dbReference>
<dbReference type="InterPro" id="IPR045596">
    <property type="entry name" value="DUF6459"/>
</dbReference>
<accession>J1HGT0</accession>
<sequence length="85" mass="9306">MDHLARWTTPDMFEALARRAGLAMRLLGTEPGRARPRARCVHAQITLSGNCEAAVLLDDGSRVRAAAALLVLHRGRWVMSTLEIG</sequence>